<evidence type="ECO:0000313" key="2">
    <source>
        <dbReference type="EMBL" id="TKJ42494.1"/>
    </source>
</evidence>
<name>A0A532V5K9_UNCL8</name>
<gene>
    <name evidence="2" type="ORF">CEE37_02070</name>
</gene>
<sequence length="104" mass="12068">MVPGTKITLIFKEWLNQPGSLREIGSIINDVIVFQWSHYEIVELDFENETVASGSLFDEIAKLFNEFPKEEVKRRLKFINIDPCDEHLIVHLAKLRLARKEVSA</sequence>
<dbReference type="Pfam" id="PF14213">
    <property type="entry name" value="DUF4325"/>
    <property type="match status" value="1"/>
</dbReference>
<organism evidence="2 3">
    <name type="scientific">candidate division LCP-89 bacterium B3_LCP</name>
    <dbReference type="NCBI Taxonomy" id="2012998"/>
    <lineage>
        <taxon>Bacteria</taxon>
        <taxon>Pseudomonadati</taxon>
        <taxon>Bacteria division LCP-89</taxon>
    </lineage>
</organism>
<accession>A0A532V5K9</accession>
<feature type="domain" description="DUF4325" evidence="1">
    <location>
        <begin position="40"/>
        <end position="83"/>
    </location>
</feature>
<protein>
    <recommendedName>
        <fullName evidence="1">DUF4325 domain-containing protein</fullName>
    </recommendedName>
</protein>
<proteinExistence type="predicted"/>
<evidence type="ECO:0000313" key="3">
    <source>
        <dbReference type="Proteomes" id="UP000319619"/>
    </source>
</evidence>
<evidence type="ECO:0000259" key="1">
    <source>
        <dbReference type="Pfam" id="PF14213"/>
    </source>
</evidence>
<dbReference type="AlphaFoldDB" id="A0A532V5K9"/>
<comment type="caution">
    <text evidence="2">The sequence shown here is derived from an EMBL/GenBank/DDBJ whole genome shotgun (WGS) entry which is preliminary data.</text>
</comment>
<dbReference type="Proteomes" id="UP000319619">
    <property type="component" value="Unassembled WGS sequence"/>
</dbReference>
<reference evidence="2 3" key="1">
    <citation type="submission" date="2017-06" db="EMBL/GenBank/DDBJ databases">
        <title>Novel microbial phyla capable of carbon fixation and sulfur reduction in deep-sea sediments.</title>
        <authorList>
            <person name="Huang J."/>
            <person name="Baker B."/>
            <person name="Wang Y."/>
        </authorList>
    </citation>
    <scope>NUCLEOTIDE SEQUENCE [LARGE SCALE GENOMIC DNA]</scope>
    <source>
        <strain evidence="2">B3_LCP</strain>
    </source>
</reference>
<dbReference type="EMBL" id="NJBN01000001">
    <property type="protein sequence ID" value="TKJ42494.1"/>
    <property type="molecule type" value="Genomic_DNA"/>
</dbReference>
<dbReference type="InterPro" id="IPR025474">
    <property type="entry name" value="DUF4325"/>
</dbReference>